<comment type="caution">
    <text evidence="2">The sequence shown here is derived from an EMBL/GenBank/DDBJ whole genome shotgun (WGS) entry which is preliminary data.</text>
</comment>
<feature type="region of interest" description="Disordered" evidence="1">
    <location>
        <begin position="508"/>
        <end position="565"/>
    </location>
</feature>
<dbReference type="Proteomes" id="UP001591681">
    <property type="component" value="Unassembled WGS sequence"/>
</dbReference>
<reference evidence="2 3" key="1">
    <citation type="submission" date="2024-09" db="EMBL/GenBank/DDBJ databases">
        <title>A chromosome-level genome assembly of Gray's grenadier anchovy, Coilia grayii.</title>
        <authorList>
            <person name="Fu Z."/>
        </authorList>
    </citation>
    <scope>NUCLEOTIDE SEQUENCE [LARGE SCALE GENOMIC DNA]</scope>
    <source>
        <strain evidence="2">G4</strain>
        <tissue evidence="2">Muscle</tissue>
    </source>
</reference>
<dbReference type="PANTHER" id="PTHR28651:SF1">
    <property type="entry name" value="TRANSMEMBRANE PROTEIN 232"/>
    <property type="match status" value="1"/>
</dbReference>
<evidence type="ECO:0000256" key="1">
    <source>
        <dbReference type="SAM" id="MobiDB-lite"/>
    </source>
</evidence>
<organism evidence="2 3">
    <name type="scientific">Coilia grayii</name>
    <name type="common">Gray's grenadier anchovy</name>
    <dbReference type="NCBI Taxonomy" id="363190"/>
    <lineage>
        <taxon>Eukaryota</taxon>
        <taxon>Metazoa</taxon>
        <taxon>Chordata</taxon>
        <taxon>Craniata</taxon>
        <taxon>Vertebrata</taxon>
        <taxon>Euteleostomi</taxon>
        <taxon>Actinopterygii</taxon>
        <taxon>Neopterygii</taxon>
        <taxon>Teleostei</taxon>
        <taxon>Clupei</taxon>
        <taxon>Clupeiformes</taxon>
        <taxon>Clupeoidei</taxon>
        <taxon>Engraulidae</taxon>
        <taxon>Coilinae</taxon>
        <taxon>Coilia</taxon>
    </lineage>
</organism>
<proteinExistence type="predicted"/>
<dbReference type="PANTHER" id="PTHR28651">
    <property type="entry name" value="TRANSMEMBRANE PROTEIN 232"/>
    <property type="match status" value="1"/>
</dbReference>
<evidence type="ECO:0000313" key="3">
    <source>
        <dbReference type="Proteomes" id="UP001591681"/>
    </source>
</evidence>
<gene>
    <name evidence="2" type="ORF">ACEWY4_004756</name>
</gene>
<name>A0ABD1KML5_9TELE</name>
<evidence type="ECO:0000313" key="2">
    <source>
        <dbReference type="EMBL" id="KAL2100362.1"/>
    </source>
</evidence>
<evidence type="ECO:0008006" key="4">
    <source>
        <dbReference type="Google" id="ProtNLM"/>
    </source>
</evidence>
<accession>A0ABD1KML5</accession>
<protein>
    <recommendedName>
        <fullName evidence="4">Transmembrane protein 232</fullName>
    </recommendedName>
</protein>
<dbReference type="AlphaFoldDB" id="A0ABD1KML5"/>
<dbReference type="InterPro" id="IPR031747">
    <property type="entry name" value="TMEM232"/>
</dbReference>
<dbReference type="EMBL" id="JBHFQA010000004">
    <property type="protein sequence ID" value="KAL2100362.1"/>
    <property type="molecule type" value="Genomic_DNA"/>
</dbReference>
<sequence>MPIRKILRVHSFALLSQTHQDIQQCTSRTGISEISSARCFHATRNPFEVTEEFVEHFNHTESSQEQERHIEYANQLLRGIKRRAGLNSLGEGKHVELPLAWRELVLLSLCNGQIQNAALDALLVSLGQAPLQADQIPVLFYLAQSVLCSVSSDASSKPNLYVREMKLLKLGYLVFLRLFVFRVSEELRGFESSAAHLQVSLDALSHCESCYHQFPDILFAVHFMLRVGQMICESARQSSDTEQRDAGAVGQGYELTPILWRCLLCWYAAQHGSPQLPQELQQLFLHRDHMLQDSWVDGSLGLWVLGEAAQRSMSCLEALLALHAMQTEERGTTENRGTMPARGGWPWQLEQAYCSVLADVCLQSQSAEIQKAALVGRACPPGHRQCGGLLSLLRTVEAEEGNWRLRYGAVQAVVRVCRGGEAGGGLRDAAWLALQQHLSHEHDQRVHTARTLTEALLGTFDTPVQPESVRSPSSPPPVQAYAPLIPYRLAHFLSALYLPPTPHTLPPPLHTWTHSSPKKPLLREPKPSDGQPLSDRPQWRTPLPATPRVDSGRQIPRSSPKPAHVDFVTRTETDLMKIVEDQWQKELQIKMAAEEETEKEEVFRRQKEEEERFNCIMRRRKERLNKDTKPYELLSLDTTS</sequence>
<dbReference type="Pfam" id="PF15877">
    <property type="entry name" value="TMEM232"/>
    <property type="match status" value="1"/>
</dbReference>
<keyword evidence="3" id="KW-1185">Reference proteome</keyword>